<dbReference type="InterPro" id="IPR013785">
    <property type="entry name" value="Aldolase_TIM"/>
</dbReference>
<evidence type="ECO:0000256" key="5">
    <source>
        <dbReference type="ARBA" id="ARBA00022840"/>
    </source>
</evidence>
<dbReference type="Pfam" id="PF00682">
    <property type="entry name" value="HMGL-like"/>
    <property type="match status" value="1"/>
</dbReference>
<dbReference type="PIRSF" id="PIRSF001594">
    <property type="entry name" value="Pyruv_carbox"/>
    <property type="match status" value="1"/>
</dbReference>
<feature type="modified residue" description="N6-carboxylysine" evidence="11">
    <location>
        <position position="703"/>
    </location>
</feature>
<dbReference type="Gene3D" id="3.20.20.70">
    <property type="entry name" value="Aldolase class I"/>
    <property type="match status" value="1"/>
</dbReference>
<feature type="active site" evidence="8">
    <location>
        <position position="292"/>
    </location>
</feature>
<dbReference type="InterPro" id="IPR003379">
    <property type="entry name" value="Carboxylase_cons_dom"/>
</dbReference>
<dbReference type="SUPFAM" id="SSF51569">
    <property type="entry name" value="Aldolase"/>
    <property type="match status" value="1"/>
</dbReference>
<evidence type="ECO:0000256" key="9">
    <source>
        <dbReference type="PIRSR" id="PIRSR001594-2"/>
    </source>
</evidence>
<dbReference type="InterPro" id="IPR000089">
    <property type="entry name" value="Biotin_lipoyl"/>
</dbReference>
<keyword evidence="16" id="KW-0670">Pyruvate</keyword>
<dbReference type="NCBIfam" id="TIGR01235">
    <property type="entry name" value="pyruv_carbox"/>
    <property type="match status" value="1"/>
</dbReference>
<comment type="catalytic activity">
    <reaction evidence="7">
        <text>hydrogencarbonate + pyruvate + ATP = oxaloacetate + ADP + phosphate + H(+)</text>
        <dbReference type="Rhea" id="RHEA:20844"/>
        <dbReference type="ChEBI" id="CHEBI:15361"/>
        <dbReference type="ChEBI" id="CHEBI:15378"/>
        <dbReference type="ChEBI" id="CHEBI:16452"/>
        <dbReference type="ChEBI" id="CHEBI:17544"/>
        <dbReference type="ChEBI" id="CHEBI:30616"/>
        <dbReference type="ChEBI" id="CHEBI:43474"/>
        <dbReference type="ChEBI" id="CHEBI:456216"/>
        <dbReference type="EC" id="6.4.1.1"/>
    </reaction>
</comment>
<dbReference type="GO" id="GO:0046872">
    <property type="term" value="F:metal ion binding"/>
    <property type="evidence" value="ECO:0007669"/>
    <property type="project" value="UniProtKB-KW"/>
</dbReference>
<dbReference type="InterPro" id="IPR016185">
    <property type="entry name" value="PreATP-grasp_dom_sf"/>
</dbReference>
<dbReference type="FunFam" id="2.40.50.100:FF:000003">
    <property type="entry name" value="Acetyl-CoA carboxylase biotin carboxyl carrier protein"/>
    <property type="match status" value="1"/>
</dbReference>
<dbReference type="SUPFAM" id="SSF52440">
    <property type="entry name" value="PreATP-grasp domain"/>
    <property type="match status" value="1"/>
</dbReference>
<feature type="domain" description="Pyruvate carboxyltransferase" evidence="15">
    <location>
        <begin position="524"/>
        <end position="793"/>
    </location>
</feature>
<reference evidence="16 17" key="1">
    <citation type="submission" date="2016-06" db="EMBL/GenBank/DDBJ databases">
        <authorList>
            <person name="Kjaerup R.B."/>
            <person name="Dalgaard T.S."/>
            <person name="Juul-Madsen H.R."/>
        </authorList>
    </citation>
    <scope>NUCLEOTIDE SEQUENCE [LARGE SCALE GENOMIC DNA]</scope>
    <source>
        <strain evidence="16 17">1081914.2</strain>
    </source>
</reference>
<organism evidence="16 17">
    <name type="scientific">Mycobacterium asiaticum</name>
    <dbReference type="NCBI Taxonomy" id="1790"/>
    <lineage>
        <taxon>Bacteria</taxon>
        <taxon>Bacillati</taxon>
        <taxon>Actinomycetota</taxon>
        <taxon>Actinomycetes</taxon>
        <taxon>Mycobacteriales</taxon>
        <taxon>Mycobacteriaceae</taxon>
        <taxon>Mycobacterium</taxon>
    </lineage>
</organism>
<dbReference type="InterPro" id="IPR005479">
    <property type="entry name" value="CPAse_ATP-bd"/>
</dbReference>
<dbReference type="GO" id="GO:0005737">
    <property type="term" value="C:cytoplasm"/>
    <property type="evidence" value="ECO:0007669"/>
    <property type="project" value="TreeGrafter"/>
</dbReference>
<comment type="cofactor">
    <cofactor evidence="1 7">
        <name>biotin</name>
        <dbReference type="ChEBI" id="CHEBI:57586"/>
    </cofactor>
</comment>
<dbReference type="PROSITE" id="PS50991">
    <property type="entry name" value="PYR_CT"/>
    <property type="match status" value="1"/>
</dbReference>
<evidence type="ECO:0000259" key="12">
    <source>
        <dbReference type="PROSITE" id="PS50968"/>
    </source>
</evidence>
<sequence length="1127" mass="120801">MFAKVLVANRGEIAIRAFRAAYELGAATVAVYPYEDRNSLHRLKADESYQIGIEGHPIRAYLSVDQIVSTARACGADAIYPGYGFLSENPELAAACAAAGISFVGPPSHVLELTGNKARAIAAAREAGLPVLASSEPSTDIDQLVTAAANMDFPLFVKAVAGGGGRGMRRVTDAGELRDAIKAASREAESAFGDATVFLEQAVPNARHIEVQILADNTGEIVHLFERDCSVQRRHQKVIELAPAPNLDPALRERICVDAVAFARQIGYSCAGTVEFLLDERGQHVFIEMNPRIQVEHTVTEEVTDVDLVSAQLRIAAGATLADLGLAQETLTIHGAAIQCRITTEDPFDGFRPDTGRITGYRSPGGAGIRLDGGTNVGAEVTAYFDSMLVKLSCRGRDFATALQRARRAVAEFRIRGVSTNIPFLQAVLDDPDFQSGRVTTSFIEERPQLLTAHASADRGTKILNYLADVTVNQPHGPRPSAVYPRDKLPELDLRLAPPAGSKQRLTELGPEGFARWLRECKAVGVTDTTFRDAHQSLLATRVRTSGLIRVAPYIARMTPQLLSVECWGGATYDVALRFLKQDPWDRLTALREALPNICLQMLLRGRNTVGYTPYPLKLTHAFVDEAAQTGVDIFRIFDSLNSIDAMRPAIDAVRATGTTVAEVAMSYTGDLSDPAENLYTLDYYLRLAESIVAAGAHVLAIKDMAGLLRAPAAATLVTALKSRFDLPVHVHTHDTPGGQLATYVAAWTAGADAVDGAAAPLAGTTSQPALSSIVAAAAHTEFDTGLELSAVSDLEPYWEALRKVYAPFESGLRAPTGRVYTHEIPGGQLSNLRQQAIALGLDNRFEDIEDAYAGADRVLGRLVKVTPSSKVVGDLALSLVGAQTTAEEFAAEPGRYDIPDSVIGFLRGELGDPPGGWPEPLRSRALEGRDAVKAEQKLSAEDEAVLASPGPKRRATLNRLLFPGPTAEFDAHRDEFGDTSRLSANQFFYGLRHGEEHRVKLEQGVELLIGLEAISDPDERGMRTVVCIINGQLRPVLVRDRSIGSDIPVSEKADKANTDHVAAPFAGVVSVAVAEGDTVAVGHTLATIEAMKMEAAITAAKAGTVSRIAVAPTAQVEAGDLLVVIR</sequence>
<accession>A0A1A3D317</accession>
<dbReference type="EC" id="6.4.1.1" evidence="7"/>
<dbReference type="FunFam" id="3.20.20.70:FF:000120">
    <property type="entry name" value="Pyruvate carboxylase"/>
    <property type="match status" value="1"/>
</dbReference>
<dbReference type="SUPFAM" id="SSF51230">
    <property type="entry name" value="Single hybrid motif"/>
    <property type="match status" value="1"/>
</dbReference>
<evidence type="ECO:0000256" key="6">
    <source>
        <dbReference type="ARBA" id="ARBA00023267"/>
    </source>
</evidence>
<evidence type="ECO:0000259" key="14">
    <source>
        <dbReference type="PROSITE" id="PS50979"/>
    </source>
</evidence>
<keyword evidence="6 7" id="KW-0092">Biotin</keyword>
<dbReference type="InterPro" id="IPR005930">
    <property type="entry name" value="Pyruv_COase"/>
</dbReference>
<keyword evidence="3 10" id="KW-0479">Metal-binding</keyword>
<keyword evidence="2 7" id="KW-0436">Ligase</keyword>
<evidence type="ECO:0000256" key="8">
    <source>
        <dbReference type="PIRSR" id="PIRSR001594-1"/>
    </source>
</evidence>
<dbReference type="EMBL" id="LZKQ01000008">
    <property type="protein sequence ID" value="OBI92821.1"/>
    <property type="molecule type" value="Genomic_DNA"/>
</dbReference>
<dbReference type="CDD" id="cd07937">
    <property type="entry name" value="DRE_TIM_PC_TC_5S"/>
    <property type="match status" value="1"/>
</dbReference>
<dbReference type="GO" id="GO:0006094">
    <property type="term" value="P:gluconeogenesis"/>
    <property type="evidence" value="ECO:0007669"/>
    <property type="project" value="InterPro"/>
</dbReference>
<evidence type="ECO:0000256" key="10">
    <source>
        <dbReference type="PIRSR" id="PIRSR001594-3"/>
    </source>
</evidence>
<dbReference type="PANTHER" id="PTHR43778:SF2">
    <property type="entry name" value="PYRUVATE CARBOXYLASE, MITOCHONDRIAL"/>
    <property type="match status" value="1"/>
</dbReference>
<feature type="domain" description="ATP-grasp" evidence="13">
    <location>
        <begin position="121"/>
        <end position="317"/>
    </location>
</feature>
<feature type="domain" description="Biotin carboxylation" evidence="14">
    <location>
        <begin position="1"/>
        <end position="449"/>
    </location>
</feature>
<evidence type="ECO:0000256" key="11">
    <source>
        <dbReference type="PIRSR" id="PIRSR001594-4"/>
    </source>
</evidence>
<dbReference type="PROSITE" id="PS00867">
    <property type="entry name" value="CPSASE_2"/>
    <property type="match status" value="1"/>
</dbReference>
<feature type="binding site" description="via carbamate group" evidence="10">
    <location>
        <position position="703"/>
    </location>
    <ligand>
        <name>Mn(2+)</name>
        <dbReference type="ChEBI" id="CHEBI:29035"/>
    </ligand>
</feature>
<dbReference type="Gene3D" id="3.10.600.10">
    <property type="entry name" value="pyruvate carboxylase f1077a mutant domain"/>
    <property type="match status" value="1"/>
</dbReference>
<comment type="caution">
    <text evidence="16">The sequence shown here is derived from an EMBL/GenBank/DDBJ whole genome shotgun (WGS) entry which is preliminary data.</text>
</comment>
<evidence type="ECO:0000256" key="2">
    <source>
        <dbReference type="ARBA" id="ARBA00022598"/>
    </source>
</evidence>
<dbReference type="Gene3D" id="2.40.50.100">
    <property type="match status" value="1"/>
</dbReference>
<gene>
    <name evidence="16" type="ORF">A9X01_09120</name>
</gene>
<dbReference type="InterPro" id="IPR005482">
    <property type="entry name" value="Biotin_COase_C"/>
</dbReference>
<dbReference type="Pfam" id="PF00289">
    <property type="entry name" value="Biotin_carb_N"/>
    <property type="match status" value="1"/>
</dbReference>
<feature type="binding site" evidence="9">
    <location>
        <position position="605"/>
    </location>
    <ligand>
        <name>substrate</name>
    </ligand>
</feature>
<dbReference type="PROSITE" id="PS50975">
    <property type="entry name" value="ATP_GRASP"/>
    <property type="match status" value="1"/>
</dbReference>
<feature type="binding site" evidence="9">
    <location>
        <position position="117"/>
    </location>
    <ligand>
        <name>ATP</name>
        <dbReference type="ChEBI" id="CHEBI:30616"/>
    </ligand>
</feature>
<dbReference type="SMART" id="SM00878">
    <property type="entry name" value="Biotin_carb_C"/>
    <property type="match status" value="1"/>
</dbReference>
<evidence type="ECO:0000259" key="13">
    <source>
        <dbReference type="PROSITE" id="PS50975"/>
    </source>
</evidence>
<feature type="binding site" evidence="9">
    <location>
        <position position="235"/>
    </location>
    <ligand>
        <name>ATP</name>
        <dbReference type="ChEBI" id="CHEBI:30616"/>
    </ligand>
</feature>
<evidence type="ECO:0000256" key="3">
    <source>
        <dbReference type="ARBA" id="ARBA00022723"/>
    </source>
</evidence>
<feature type="binding site" evidence="10">
    <location>
        <position position="732"/>
    </location>
    <ligand>
        <name>Mn(2+)</name>
        <dbReference type="ChEBI" id="CHEBI:29035"/>
    </ligand>
</feature>
<feature type="binding site" evidence="9">
    <location>
        <position position="867"/>
    </location>
    <ligand>
        <name>substrate</name>
    </ligand>
</feature>
<keyword evidence="5 7" id="KW-0067">ATP-binding</keyword>
<dbReference type="InterPro" id="IPR011054">
    <property type="entry name" value="Rudment_hybrid_motif"/>
</dbReference>
<protein>
    <recommendedName>
        <fullName evidence="7">Pyruvate carboxylase</fullName>
        <ecNumber evidence="7">6.4.1.1</ecNumber>
    </recommendedName>
</protein>
<feature type="binding site" evidence="10">
    <location>
        <position position="533"/>
    </location>
    <ligand>
        <name>Mn(2+)</name>
        <dbReference type="ChEBI" id="CHEBI:29035"/>
    </ligand>
</feature>
<dbReference type="InterPro" id="IPR011764">
    <property type="entry name" value="Biotin_carboxylation_dom"/>
</dbReference>
<dbReference type="PROSITE" id="PS50979">
    <property type="entry name" value="BC"/>
    <property type="match status" value="1"/>
</dbReference>
<dbReference type="Proteomes" id="UP000093795">
    <property type="component" value="Unassembled WGS sequence"/>
</dbReference>
<evidence type="ECO:0000313" key="17">
    <source>
        <dbReference type="Proteomes" id="UP000093795"/>
    </source>
</evidence>
<comment type="function">
    <text evidence="7">Catalyzes a 2-step reaction, involving the ATP-dependent carboxylation of the covalently attached biotin in the first step and the transfer of the carboxyl group to pyruvate in the second.</text>
</comment>
<feature type="binding site" evidence="9">
    <location>
        <position position="200"/>
    </location>
    <ligand>
        <name>ATP</name>
        <dbReference type="ChEBI" id="CHEBI:30616"/>
    </ligand>
</feature>
<dbReference type="GO" id="GO:0005524">
    <property type="term" value="F:ATP binding"/>
    <property type="evidence" value="ECO:0007669"/>
    <property type="project" value="UniProtKB-UniRule"/>
</dbReference>
<keyword evidence="4 7" id="KW-0547">Nucleotide-binding</keyword>
<dbReference type="Pfam" id="PF02786">
    <property type="entry name" value="CPSase_L_D2"/>
    <property type="match status" value="1"/>
</dbReference>
<dbReference type="InterPro" id="IPR011761">
    <property type="entry name" value="ATP-grasp"/>
</dbReference>
<dbReference type="InterPro" id="IPR005481">
    <property type="entry name" value="BC-like_N"/>
</dbReference>
<dbReference type="InterPro" id="IPR011053">
    <property type="entry name" value="Single_hybrid_motif"/>
</dbReference>
<feature type="modified residue" description="N6-biotinyllysine" evidence="11">
    <location>
        <position position="1093"/>
    </location>
</feature>
<dbReference type="PROSITE" id="PS50968">
    <property type="entry name" value="BIOTINYL_LIPOYL"/>
    <property type="match status" value="1"/>
</dbReference>
<dbReference type="SUPFAM" id="SSF89000">
    <property type="entry name" value="post-HMGL domain-like"/>
    <property type="match status" value="1"/>
</dbReference>
<dbReference type="InterPro" id="IPR055268">
    <property type="entry name" value="PCB-like"/>
</dbReference>
<dbReference type="RefSeq" id="WP_065118818.1">
    <property type="nucleotide sequence ID" value="NZ_LZKQ01000008.1"/>
</dbReference>
<dbReference type="SUPFAM" id="SSF51246">
    <property type="entry name" value="Rudiment single hybrid motif"/>
    <property type="match status" value="1"/>
</dbReference>
<dbReference type="SUPFAM" id="SSF56059">
    <property type="entry name" value="Glutathione synthetase ATP-binding domain-like"/>
    <property type="match status" value="1"/>
</dbReference>
<dbReference type="PANTHER" id="PTHR43778">
    <property type="entry name" value="PYRUVATE CARBOXYLASE"/>
    <property type="match status" value="1"/>
</dbReference>
<dbReference type="GO" id="GO:0004736">
    <property type="term" value="F:pyruvate carboxylase activity"/>
    <property type="evidence" value="ECO:0007669"/>
    <property type="project" value="UniProtKB-EC"/>
</dbReference>
<name>A0A1A3D317_MYCAS</name>
<dbReference type="Gene3D" id="3.30.470.20">
    <property type="entry name" value="ATP-grasp fold, B domain"/>
    <property type="match status" value="1"/>
</dbReference>
<dbReference type="Pfam" id="PF02436">
    <property type="entry name" value="PYC_OADA"/>
    <property type="match status" value="1"/>
</dbReference>
<evidence type="ECO:0000256" key="1">
    <source>
        <dbReference type="ARBA" id="ARBA00001953"/>
    </source>
</evidence>
<dbReference type="NCBIfam" id="NF006761">
    <property type="entry name" value="PRK09282.1"/>
    <property type="match status" value="1"/>
</dbReference>
<dbReference type="NCBIfam" id="NF009554">
    <property type="entry name" value="PRK12999.1"/>
    <property type="match status" value="1"/>
</dbReference>
<dbReference type="Pfam" id="PF00364">
    <property type="entry name" value="Biotin_lipoyl"/>
    <property type="match status" value="1"/>
</dbReference>
<evidence type="ECO:0000256" key="7">
    <source>
        <dbReference type="PIRNR" id="PIRNR001594"/>
    </source>
</evidence>
<dbReference type="AlphaFoldDB" id="A0A1A3D317"/>
<dbReference type="Pfam" id="PF02785">
    <property type="entry name" value="Biotin_carb_C"/>
    <property type="match status" value="1"/>
</dbReference>
<evidence type="ECO:0000259" key="15">
    <source>
        <dbReference type="PROSITE" id="PS50991"/>
    </source>
</evidence>
<feature type="binding site" evidence="10">
    <location>
        <position position="734"/>
    </location>
    <ligand>
        <name>Mn(2+)</name>
        <dbReference type="ChEBI" id="CHEBI:29035"/>
    </ligand>
</feature>
<evidence type="ECO:0000256" key="4">
    <source>
        <dbReference type="ARBA" id="ARBA00022741"/>
    </source>
</evidence>
<proteinExistence type="predicted"/>
<dbReference type="CDD" id="cd06850">
    <property type="entry name" value="biotinyl_domain"/>
    <property type="match status" value="1"/>
</dbReference>
<feature type="domain" description="Lipoyl-binding" evidence="12">
    <location>
        <begin position="1053"/>
        <end position="1127"/>
    </location>
</feature>
<dbReference type="InterPro" id="IPR000891">
    <property type="entry name" value="PYR_CT"/>
</dbReference>
<evidence type="ECO:0000313" key="16">
    <source>
        <dbReference type="EMBL" id="OBI92821.1"/>
    </source>
</evidence>
<dbReference type="OrthoDB" id="9760256at2"/>